<keyword evidence="5" id="KW-0677">Repeat</keyword>
<feature type="domain" description="ABC transporter" evidence="10">
    <location>
        <begin position="305"/>
        <end position="553"/>
    </location>
</feature>
<evidence type="ECO:0000256" key="2">
    <source>
        <dbReference type="ARBA" id="ARBA00022448"/>
    </source>
</evidence>
<feature type="domain" description="ABC transporter" evidence="10">
    <location>
        <begin position="17"/>
        <end position="252"/>
    </location>
</feature>
<sequence>MADHEALDSADTRHFALEAREVTKRFSGVLANDRVSFAVAPGEVHALLGENGAGKSTLMNILYGLYTPDEGEILVGGEPARFGNPSDAIARGIGMVHQHFMLIPPLTVTENIMLGNESRRGRLLDRATAAARITELSRRYGLDVDPQATVADLSVGAQQRVEILKAFYRDARVLILDEPTAVLTPQEADDLFAIMRGLRAEGKSLIFITHKLREVLAIADRITVLRGGRVVGQARAADVTEHDLARLMVGRSVALYERDGTAGGAGPSEAGPVEEGAVAVALGLSEVAPEHAVAPPAATAAAPLLRVEGLTVRAIGGTDRPALDAVSFTIAPGEIFGIAGVEGNGQTELAAALTGLRRADGDYAWLGDREITGRAPRELIAAGVAHIPEDRQKDGLVLPYSIGDNLVLSTYRQSPFARGILLRIGPIRDFARRLIDAFDIRAGRGGADLPAGNLSGGNQQKVIIARELSRPIRFLVAAQPTRGLDVGSIEFIHAQLVAQRAEGRAILLISAELDELLALADRIGVLYRGRLVATLPRAEATWERLGLLMAGGE</sequence>
<evidence type="ECO:0000256" key="9">
    <source>
        <dbReference type="ARBA" id="ARBA00023136"/>
    </source>
</evidence>
<keyword evidence="6" id="KW-0547">Nucleotide-binding</keyword>
<dbReference type="SUPFAM" id="SSF52540">
    <property type="entry name" value="P-loop containing nucleoside triphosphate hydrolases"/>
    <property type="match status" value="2"/>
</dbReference>
<dbReference type="Pfam" id="PF00005">
    <property type="entry name" value="ABC_tran"/>
    <property type="match status" value="2"/>
</dbReference>
<evidence type="ECO:0000256" key="3">
    <source>
        <dbReference type="ARBA" id="ARBA00022475"/>
    </source>
</evidence>
<keyword evidence="8" id="KW-1278">Translocase</keyword>
<dbReference type="InterPro" id="IPR027417">
    <property type="entry name" value="P-loop_NTPase"/>
</dbReference>
<dbReference type="GO" id="GO:0005524">
    <property type="term" value="F:ATP binding"/>
    <property type="evidence" value="ECO:0007669"/>
    <property type="project" value="UniProtKB-KW"/>
</dbReference>
<name>A0A6J4UQ40_9BACT</name>
<dbReference type="EMBL" id="CADCWN010000055">
    <property type="protein sequence ID" value="CAA9557107.1"/>
    <property type="molecule type" value="Genomic_DNA"/>
</dbReference>
<keyword evidence="2" id="KW-0813">Transport</keyword>
<keyword evidence="3" id="KW-1003">Cell membrane</keyword>
<evidence type="ECO:0000259" key="10">
    <source>
        <dbReference type="PROSITE" id="PS50893"/>
    </source>
</evidence>
<dbReference type="PROSITE" id="PS00211">
    <property type="entry name" value="ABC_TRANSPORTER_1"/>
    <property type="match status" value="1"/>
</dbReference>
<dbReference type="Gene3D" id="3.40.50.300">
    <property type="entry name" value="P-loop containing nucleotide triphosphate hydrolases"/>
    <property type="match status" value="2"/>
</dbReference>
<gene>
    <name evidence="11" type="ORF">AVDCRST_MAG18-763</name>
</gene>
<dbReference type="SMART" id="SM00382">
    <property type="entry name" value="AAA"/>
    <property type="match status" value="1"/>
</dbReference>
<keyword evidence="4" id="KW-0762">Sugar transport</keyword>
<keyword evidence="9" id="KW-0472">Membrane</keyword>
<organism evidence="11">
    <name type="scientific">uncultured Thermomicrobiales bacterium</name>
    <dbReference type="NCBI Taxonomy" id="1645740"/>
    <lineage>
        <taxon>Bacteria</taxon>
        <taxon>Pseudomonadati</taxon>
        <taxon>Thermomicrobiota</taxon>
        <taxon>Thermomicrobia</taxon>
        <taxon>Thermomicrobiales</taxon>
        <taxon>environmental samples</taxon>
    </lineage>
</organism>
<protein>
    <recommendedName>
        <fullName evidence="10">ABC transporter domain-containing protein</fullName>
    </recommendedName>
</protein>
<dbReference type="AlphaFoldDB" id="A0A6J4UQ40"/>
<dbReference type="InterPro" id="IPR017871">
    <property type="entry name" value="ABC_transporter-like_CS"/>
</dbReference>
<dbReference type="InterPro" id="IPR003439">
    <property type="entry name" value="ABC_transporter-like_ATP-bd"/>
</dbReference>
<reference evidence="11" key="1">
    <citation type="submission" date="2020-02" db="EMBL/GenBank/DDBJ databases">
        <authorList>
            <person name="Meier V. D."/>
        </authorList>
    </citation>
    <scope>NUCLEOTIDE SEQUENCE</scope>
    <source>
        <strain evidence="11">AVDCRST_MAG18</strain>
    </source>
</reference>
<dbReference type="InterPro" id="IPR003593">
    <property type="entry name" value="AAA+_ATPase"/>
</dbReference>
<evidence type="ECO:0000256" key="7">
    <source>
        <dbReference type="ARBA" id="ARBA00022840"/>
    </source>
</evidence>
<dbReference type="PANTHER" id="PTHR43790">
    <property type="entry name" value="CARBOHYDRATE TRANSPORT ATP-BINDING PROTEIN MG119-RELATED"/>
    <property type="match status" value="1"/>
</dbReference>
<evidence type="ECO:0000313" key="11">
    <source>
        <dbReference type="EMBL" id="CAA9557107.1"/>
    </source>
</evidence>
<dbReference type="FunFam" id="3.40.50.300:FF:000127">
    <property type="entry name" value="Ribose import ATP-binding protein RbsA"/>
    <property type="match status" value="1"/>
</dbReference>
<evidence type="ECO:0000256" key="1">
    <source>
        <dbReference type="ARBA" id="ARBA00004202"/>
    </source>
</evidence>
<evidence type="ECO:0000256" key="6">
    <source>
        <dbReference type="ARBA" id="ARBA00022741"/>
    </source>
</evidence>
<dbReference type="PROSITE" id="PS50893">
    <property type="entry name" value="ABC_TRANSPORTER_2"/>
    <property type="match status" value="2"/>
</dbReference>
<dbReference type="PANTHER" id="PTHR43790:SF4">
    <property type="entry name" value="GUANOSINE IMPORT ATP-BINDING PROTEIN NUPO"/>
    <property type="match status" value="1"/>
</dbReference>
<dbReference type="GO" id="GO:0016887">
    <property type="term" value="F:ATP hydrolysis activity"/>
    <property type="evidence" value="ECO:0007669"/>
    <property type="project" value="InterPro"/>
</dbReference>
<dbReference type="CDD" id="cd03216">
    <property type="entry name" value="ABC_Carb_Monos_I"/>
    <property type="match status" value="1"/>
</dbReference>
<evidence type="ECO:0000256" key="5">
    <source>
        <dbReference type="ARBA" id="ARBA00022737"/>
    </source>
</evidence>
<keyword evidence="7" id="KW-0067">ATP-binding</keyword>
<accession>A0A6J4UQ40</accession>
<evidence type="ECO:0000256" key="8">
    <source>
        <dbReference type="ARBA" id="ARBA00022967"/>
    </source>
</evidence>
<dbReference type="CDD" id="cd03215">
    <property type="entry name" value="ABC_Carb_Monos_II"/>
    <property type="match status" value="1"/>
</dbReference>
<dbReference type="InterPro" id="IPR050107">
    <property type="entry name" value="ABC_carbohydrate_import_ATPase"/>
</dbReference>
<comment type="subcellular location">
    <subcellularLocation>
        <location evidence="1">Cell membrane</location>
        <topology evidence="1">Peripheral membrane protein</topology>
    </subcellularLocation>
</comment>
<proteinExistence type="predicted"/>
<dbReference type="GO" id="GO:0005886">
    <property type="term" value="C:plasma membrane"/>
    <property type="evidence" value="ECO:0007669"/>
    <property type="project" value="UniProtKB-SubCell"/>
</dbReference>
<evidence type="ECO:0000256" key="4">
    <source>
        <dbReference type="ARBA" id="ARBA00022597"/>
    </source>
</evidence>